<dbReference type="Proteomes" id="UP000029082">
    <property type="component" value="Unassembled WGS sequence"/>
</dbReference>
<reference evidence="2 3" key="1">
    <citation type="submission" date="2014-03" db="EMBL/GenBank/DDBJ databases">
        <title>Genomics of Bifidobacteria.</title>
        <authorList>
            <person name="Ventura M."/>
            <person name="Milani C."/>
            <person name="Lugli G.A."/>
        </authorList>
    </citation>
    <scope>NUCLEOTIDE SEQUENCE [LARGE SCALE GENOMIC DNA]</scope>
    <source>
        <strain evidence="2 3">DSM 21395</strain>
    </source>
</reference>
<evidence type="ECO:0000313" key="3">
    <source>
        <dbReference type="Proteomes" id="UP000029082"/>
    </source>
</evidence>
<gene>
    <name evidence="2" type="ORF">BMON_0691</name>
</gene>
<dbReference type="InterPro" id="IPR045596">
    <property type="entry name" value="DUF6459"/>
</dbReference>
<dbReference type="STRING" id="1437603.GCA_000771525_01114"/>
<dbReference type="RefSeq" id="WP_033512075.1">
    <property type="nucleotide sequence ID" value="NZ_JDUO01000003.1"/>
</dbReference>
<name>A0A087C0I8_9BIFI</name>
<keyword evidence="3" id="KW-1185">Reference proteome</keyword>
<dbReference type="Pfam" id="PF20060">
    <property type="entry name" value="DUF6459"/>
    <property type="match status" value="1"/>
</dbReference>
<dbReference type="EMBL" id="JGZE01000011">
    <property type="protein sequence ID" value="KFI76788.1"/>
    <property type="molecule type" value="Genomic_DNA"/>
</dbReference>
<dbReference type="AlphaFoldDB" id="A0A087C0I8"/>
<evidence type="ECO:0000256" key="1">
    <source>
        <dbReference type="SAM" id="MobiDB-lite"/>
    </source>
</evidence>
<feature type="region of interest" description="Disordered" evidence="1">
    <location>
        <begin position="1"/>
        <end position="42"/>
    </location>
</feature>
<protein>
    <submittedName>
        <fullName evidence="2">Uncharacterized protein</fullName>
    </submittedName>
</protein>
<dbReference type="GeneID" id="93094237"/>
<sequence>MSLPAARPMAAPPPRPEPNGHDGPIRPDGETHERLRPRAWRQPKSVDGILRAELSSAPITYHICSWEDGDSGTQTDHRTLAMSVCRLACVALDATRGRPLPSPVRRHLAEHCIRRLHILSVLMEHHMQAHPEQRASICRPPAIPKMMYGTLVTSAKIDAAVHLQVGQRDHWVGVVLERTGSRWVCNHLDVG</sequence>
<evidence type="ECO:0000313" key="2">
    <source>
        <dbReference type="EMBL" id="KFI76788.1"/>
    </source>
</evidence>
<proteinExistence type="predicted"/>
<accession>A0A087C0I8</accession>
<feature type="compositionally biased region" description="Basic and acidic residues" evidence="1">
    <location>
        <begin position="18"/>
        <end position="36"/>
    </location>
</feature>
<comment type="caution">
    <text evidence="2">The sequence shown here is derived from an EMBL/GenBank/DDBJ whole genome shotgun (WGS) entry which is preliminary data.</text>
</comment>
<organism evidence="2 3">
    <name type="scientific">Bifidobacterium mongoliense DSM 21395</name>
    <dbReference type="NCBI Taxonomy" id="1437603"/>
    <lineage>
        <taxon>Bacteria</taxon>
        <taxon>Bacillati</taxon>
        <taxon>Actinomycetota</taxon>
        <taxon>Actinomycetes</taxon>
        <taxon>Bifidobacteriales</taxon>
        <taxon>Bifidobacteriaceae</taxon>
        <taxon>Bifidobacterium</taxon>
    </lineage>
</organism>
<dbReference type="OrthoDB" id="3238427at2"/>
<dbReference type="eggNOG" id="ENOG5032AI7">
    <property type="taxonomic scope" value="Bacteria"/>
</dbReference>